<dbReference type="HOGENOM" id="CLU_2638637_0_0_1"/>
<dbReference type="AlphaFoldDB" id="H8ZG88"/>
<gene>
    <name evidence="2" type="ORF">NERG_02609</name>
</gene>
<protein>
    <submittedName>
        <fullName evidence="2">Uncharacterized protein</fullName>
    </submittedName>
</protein>
<name>H8ZG88_NEMA1</name>
<evidence type="ECO:0000256" key="1">
    <source>
        <dbReference type="SAM" id="MobiDB-lite"/>
    </source>
</evidence>
<organism evidence="2">
    <name type="scientific">Nematocida ausubeli (strain ATCC PRA-371 / ERTm2)</name>
    <name type="common">Nematode killer fungus</name>
    <dbReference type="NCBI Taxonomy" id="1913371"/>
    <lineage>
        <taxon>Eukaryota</taxon>
        <taxon>Fungi</taxon>
        <taxon>Fungi incertae sedis</taxon>
        <taxon>Microsporidia</taxon>
        <taxon>Nematocida</taxon>
    </lineage>
</organism>
<dbReference type="Proteomes" id="UP000005622">
    <property type="component" value="Unassembled WGS sequence"/>
</dbReference>
<evidence type="ECO:0000313" key="2">
    <source>
        <dbReference type="EMBL" id="EHY64342.1"/>
    </source>
</evidence>
<accession>H8ZG88</accession>
<reference evidence="2" key="1">
    <citation type="submission" date="2011-03" db="EMBL/GenBank/DDBJ databases">
        <title>The Genome Sequence of Nematocida sp1 strain ERTm2.</title>
        <authorList>
            <consortium name="The Broad Institute Genome Sequencing Platform"/>
            <consortium name="The Broad Institute Genome Sequencing Center for Infectious Disease"/>
            <person name="Cuomo C."/>
            <person name="Troemel E."/>
            <person name="Young S.K."/>
            <person name="Zeng Q."/>
            <person name="Gargeya S."/>
            <person name="Fitzgerald M."/>
            <person name="Haas B."/>
            <person name="Abouelleil A."/>
            <person name="Alvarado L."/>
            <person name="Arachchi H.M."/>
            <person name="Berlin A."/>
            <person name="Brown A."/>
            <person name="Chapman S.B."/>
            <person name="Chen Z."/>
            <person name="Dunbar C."/>
            <person name="Freedman E."/>
            <person name="Gearin G."/>
            <person name="Gellesch M."/>
            <person name="Goldberg J."/>
            <person name="Griggs A."/>
            <person name="Gujja S."/>
            <person name="Heilman E.R."/>
            <person name="Heiman D."/>
            <person name="Howarth C."/>
            <person name="Larson L."/>
            <person name="Lui A."/>
            <person name="MacDonald P.J.P."/>
            <person name="Mehta T."/>
            <person name="Montmayeur A."/>
            <person name="Murphy C."/>
            <person name="Neiman D."/>
            <person name="Pearson M."/>
            <person name="Priest M."/>
            <person name="Roberts A."/>
            <person name="Saif S."/>
            <person name="Shea T."/>
            <person name="Shenoy N."/>
            <person name="Sisk P."/>
            <person name="Stolte C."/>
            <person name="Sykes S."/>
            <person name="White J."/>
            <person name="Yandava C."/>
            <person name="Wortman J."/>
            <person name="Nusbaum C."/>
            <person name="Birren B."/>
        </authorList>
    </citation>
    <scope>NUCLEOTIDE SEQUENCE</scope>
    <source>
        <strain evidence="2">ERTm2</strain>
    </source>
</reference>
<proteinExistence type="predicted"/>
<sequence length="77" mass="9039">MSEVIREMCAHTLLGYTAVYKTNNKNNKIFKCSVYTQEKTKKIREKEQSDTGKDKKTQECVYRENTDTKTGVQREIK</sequence>
<dbReference type="EMBL" id="JH604646">
    <property type="protein sequence ID" value="EHY64342.1"/>
    <property type="molecule type" value="Genomic_DNA"/>
</dbReference>
<feature type="region of interest" description="Disordered" evidence="1">
    <location>
        <begin position="41"/>
        <end position="77"/>
    </location>
</feature>